<sequence length="203" mass="21277">MSSPSTNWTRASAVRSCRPTRRPSYAARCRPSSTSGSASPRCGTSYAAATATATSYNRILDAASPGESDRPAKTTTIGYRYILSRLWLLDPVPGWIPTGNASARLQQAPKHHLGGESSSLLGALFESLAALTVRVLAQAAEASVGHLRTRNGDRLLDAVVLNTGDEAYRRRDGIAVVPLALLGPRGGGLSAAGARAGPPRGRR</sequence>
<accession>A0ABP8YWK4</accession>
<feature type="compositionally biased region" description="Polar residues" evidence="1">
    <location>
        <begin position="1"/>
        <end position="10"/>
    </location>
</feature>
<reference evidence="3" key="1">
    <citation type="journal article" date="2019" name="Int. J. Syst. Evol. Microbiol.">
        <title>The Global Catalogue of Microorganisms (GCM) 10K type strain sequencing project: providing services to taxonomists for standard genome sequencing and annotation.</title>
        <authorList>
            <consortium name="The Broad Institute Genomics Platform"/>
            <consortium name="The Broad Institute Genome Sequencing Center for Infectious Disease"/>
            <person name="Wu L."/>
            <person name="Ma J."/>
        </authorList>
    </citation>
    <scope>NUCLEOTIDE SEQUENCE [LARGE SCALE GENOMIC DNA]</scope>
    <source>
        <strain evidence="3">JCM 18532</strain>
    </source>
</reference>
<proteinExistence type="predicted"/>
<evidence type="ECO:0000313" key="3">
    <source>
        <dbReference type="Proteomes" id="UP001499882"/>
    </source>
</evidence>
<dbReference type="RefSeq" id="WP_345527180.1">
    <property type="nucleotide sequence ID" value="NZ_BAABKN010000015.1"/>
</dbReference>
<evidence type="ECO:0000256" key="1">
    <source>
        <dbReference type="SAM" id="MobiDB-lite"/>
    </source>
</evidence>
<organism evidence="2 3">
    <name type="scientific">Nocardioides endophyticus</name>
    <dbReference type="NCBI Taxonomy" id="1353775"/>
    <lineage>
        <taxon>Bacteria</taxon>
        <taxon>Bacillati</taxon>
        <taxon>Actinomycetota</taxon>
        <taxon>Actinomycetes</taxon>
        <taxon>Propionibacteriales</taxon>
        <taxon>Nocardioidaceae</taxon>
        <taxon>Nocardioides</taxon>
    </lineage>
</organism>
<keyword evidence="3" id="KW-1185">Reference proteome</keyword>
<gene>
    <name evidence="2" type="ORF">GCM10023350_25670</name>
</gene>
<comment type="caution">
    <text evidence="2">The sequence shown here is derived from an EMBL/GenBank/DDBJ whole genome shotgun (WGS) entry which is preliminary data.</text>
</comment>
<dbReference type="EMBL" id="BAABKN010000015">
    <property type="protein sequence ID" value="GAA4740094.1"/>
    <property type="molecule type" value="Genomic_DNA"/>
</dbReference>
<evidence type="ECO:0000313" key="2">
    <source>
        <dbReference type="EMBL" id="GAA4740094.1"/>
    </source>
</evidence>
<dbReference type="Proteomes" id="UP001499882">
    <property type="component" value="Unassembled WGS sequence"/>
</dbReference>
<name>A0ABP8YWK4_9ACTN</name>
<feature type="region of interest" description="Disordered" evidence="1">
    <location>
        <begin position="1"/>
        <end position="42"/>
    </location>
</feature>
<protein>
    <submittedName>
        <fullName evidence="2">Uncharacterized protein</fullName>
    </submittedName>
</protein>